<keyword evidence="1" id="KW-0732">Signal</keyword>
<evidence type="ECO:0000313" key="2">
    <source>
        <dbReference type="EMBL" id="EGV16558.1"/>
    </source>
</evidence>
<dbReference type="OrthoDB" id="5768083at2"/>
<gene>
    <name evidence="2" type="ORF">ThimaDRAFT_4141</name>
</gene>
<dbReference type="RefSeq" id="WP_007195013.1">
    <property type="nucleotide sequence ID" value="NZ_AFWV01000016.1"/>
</dbReference>
<organism evidence="2 3">
    <name type="scientific">Thiocapsa marina 5811</name>
    <dbReference type="NCBI Taxonomy" id="768671"/>
    <lineage>
        <taxon>Bacteria</taxon>
        <taxon>Pseudomonadati</taxon>
        <taxon>Pseudomonadota</taxon>
        <taxon>Gammaproteobacteria</taxon>
        <taxon>Chromatiales</taxon>
        <taxon>Chromatiaceae</taxon>
        <taxon>Thiocapsa</taxon>
    </lineage>
</organism>
<feature type="chain" id="PRO_5003388671" evidence="1">
    <location>
        <begin position="33"/>
        <end position="193"/>
    </location>
</feature>
<keyword evidence="3" id="KW-1185">Reference proteome</keyword>
<dbReference type="AlphaFoldDB" id="F9UGT8"/>
<feature type="signal peptide" evidence="1">
    <location>
        <begin position="1"/>
        <end position="32"/>
    </location>
</feature>
<evidence type="ECO:0000313" key="3">
    <source>
        <dbReference type="Proteomes" id="UP000005459"/>
    </source>
</evidence>
<dbReference type="Proteomes" id="UP000005459">
    <property type="component" value="Unassembled WGS sequence"/>
</dbReference>
<reference evidence="2 3" key="1">
    <citation type="submission" date="2011-06" db="EMBL/GenBank/DDBJ databases">
        <title>The draft genome of Thiocapsa marina 5811.</title>
        <authorList>
            <consortium name="US DOE Joint Genome Institute (JGI-PGF)"/>
            <person name="Lucas S."/>
            <person name="Han J."/>
            <person name="Cheng J.-F."/>
            <person name="Goodwin L."/>
            <person name="Pitluck S."/>
            <person name="Peters L."/>
            <person name="Land M.L."/>
            <person name="Hauser L."/>
            <person name="Vogl K."/>
            <person name="Liu Z."/>
            <person name="Imhoff J."/>
            <person name="Thiel V."/>
            <person name="Frigaard N.-U."/>
            <person name="Bryant D."/>
            <person name="Woyke T.J."/>
        </authorList>
    </citation>
    <scope>NUCLEOTIDE SEQUENCE [LARGE SCALE GENOMIC DNA]</scope>
    <source>
        <strain evidence="2 3">5811</strain>
    </source>
</reference>
<name>F9UGT8_9GAMM</name>
<proteinExistence type="predicted"/>
<evidence type="ECO:0000256" key="1">
    <source>
        <dbReference type="SAM" id="SignalP"/>
    </source>
</evidence>
<accession>F9UGT8</accession>
<dbReference type="EMBL" id="AFWV01000016">
    <property type="protein sequence ID" value="EGV16558.1"/>
    <property type="molecule type" value="Genomic_DNA"/>
</dbReference>
<protein>
    <submittedName>
        <fullName evidence="2">Uncharacterized protein</fullName>
    </submittedName>
</protein>
<sequence length="193" mass="20227">MTPAHPSPATLHLALLGLIGLALLGPSTAVNAQPEVDPASAPQVDASRLQALEQRVADLVRRVERLESAPSAGASTPSTSKAGEIHWTFDAALSRSPFNVTHQSFDRGSGRFDILLKVVEPLADPLPWQVATGAEVPVVARIGLADGTASEGLVFRLARGPRLEPGAILHLEAYVPIEQAGAISGLSVGMRRE</sequence>